<keyword evidence="2" id="KW-1185">Reference proteome</keyword>
<gene>
    <name evidence="1" type="ORF">Purlil1_12091</name>
</gene>
<name>A0ABR0BHU9_PURLI</name>
<reference evidence="1 2" key="1">
    <citation type="journal article" date="2024" name="Microbiol. Resour. Announc.">
        <title>Genome annotations for the ascomycete fungi Trichoderma harzianum, Trichoderma aggressivum, and Purpureocillium lilacinum.</title>
        <authorList>
            <person name="Beijen E.P.W."/>
            <person name="Ohm R.A."/>
        </authorList>
    </citation>
    <scope>NUCLEOTIDE SEQUENCE [LARGE SCALE GENOMIC DNA]</scope>
    <source>
        <strain evidence="1 2">CBS 150709</strain>
    </source>
</reference>
<organism evidence="1 2">
    <name type="scientific">Purpureocillium lilacinum</name>
    <name type="common">Paecilomyces lilacinus</name>
    <dbReference type="NCBI Taxonomy" id="33203"/>
    <lineage>
        <taxon>Eukaryota</taxon>
        <taxon>Fungi</taxon>
        <taxon>Dikarya</taxon>
        <taxon>Ascomycota</taxon>
        <taxon>Pezizomycotina</taxon>
        <taxon>Sordariomycetes</taxon>
        <taxon>Hypocreomycetidae</taxon>
        <taxon>Hypocreales</taxon>
        <taxon>Ophiocordycipitaceae</taxon>
        <taxon>Purpureocillium</taxon>
    </lineage>
</organism>
<sequence>MSLVSHIFGCLRRRLLSSAPREKAVGTEKVATTVVTTLLQAGERGGKLTRDLDNAVSSIGWTGCLAYSVLRALEARLREDRGKMGPAMVRSYDNAVAAAKDEFCLLCELAQDHPWEEPGAVMGTVIALGVLVELAPVVVELLGFGAFGPKHGQSHYLQDCSGTLTKYLAGTFAARWELTCGAYVPPGSLYFFCQQLGMTWDHAERHLAVGCRKIQT</sequence>
<comment type="caution">
    <text evidence="1">The sequence shown here is derived from an EMBL/GenBank/DDBJ whole genome shotgun (WGS) entry which is preliminary data.</text>
</comment>
<evidence type="ECO:0000313" key="1">
    <source>
        <dbReference type="EMBL" id="KAK4078070.1"/>
    </source>
</evidence>
<proteinExistence type="predicted"/>
<accession>A0ABR0BHU9</accession>
<dbReference type="EMBL" id="JAWRVI010000087">
    <property type="protein sequence ID" value="KAK4078070.1"/>
    <property type="molecule type" value="Genomic_DNA"/>
</dbReference>
<dbReference type="Proteomes" id="UP001287286">
    <property type="component" value="Unassembled WGS sequence"/>
</dbReference>
<protein>
    <submittedName>
        <fullName evidence="1">Uncharacterized protein</fullName>
    </submittedName>
</protein>
<evidence type="ECO:0000313" key="2">
    <source>
        <dbReference type="Proteomes" id="UP001287286"/>
    </source>
</evidence>